<reference evidence="6 7" key="1">
    <citation type="submission" date="2016-10" db="EMBL/GenBank/DDBJ databases">
        <authorList>
            <person name="de Groot N.N."/>
        </authorList>
    </citation>
    <scope>NUCLEOTIDE SEQUENCE [LARGE SCALE GENOMIC DNA]</scope>
    <source>
        <strain evidence="6 7">JCM 19513</strain>
    </source>
</reference>
<evidence type="ECO:0000313" key="7">
    <source>
        <dbReference type="Proteomes" id="UP000185766"/>
    </source>
</evidence>
<keyword evidence="3" id="KW-0804">Transcription</keyword>
<dbReference type="Gene3D" id="1.10.10.60">
    <property type="entry name" value="Homeodomain-like"/>
    <property type="match status" value="1"/>
</dbReference>
<gene>
    <name evidence="6" type="ORF">SAMN05216214_11556</name>
</gene>
<dbReference type="SMART" id="SM00342">
    <property type="entry name" value="HTH_ARAC"/>
    <property type="match status" value="1"/>
</dbReference>
<evidence type="ECO:0000256" key="3">
    <source>
        <dbReference type="ARBA" id="ARBA00023163"/>
    </source>
</evidence>
<dbReference type="Pfam" id="PF12833">
    <property type="entry name" value="HTH_18"/>
    <property type="match status" value="1"/>
</dbReference>
<feature type="domain" description="HTH araC/xylS-type" evidence="5">
    <location>
        <begin position="147"/>
        <end position="245"/>
    </location>
</feature>
<dbReference type="Gene3D" id="2.60.120.10">
    <property type="entry name" value="Jelly Rolls"/>
    <property type="match status" value="1"/>
</dbReference>
<dbReference type="InterPro" id="IPR009057">
    <property type="entry name" value="Homeodomain-like_sf"/>
</dbReference>
<evidence type="ECO:0000256" key="4">
    <source>
        <dbReference type="ARBA" id="ARBA00037345"/>
    </source>
</evidence>
<dbReference type="SUPFAM" id="SSF51182">
    <property type="entry name" value="RmlC-like cupins"/>
    <property type="match status" value="1"/>
</dbReference>
<dbReference type="InterPro" id="IPR003313">
    <property type="entry name" value="AraC-bd"/>
</dbReference>
<dbReference type="PANTHER" id="PTHR46796">
    <property type="entry name" value="HTH-TYPE TRANSCRIPTIONAL ACTIVATOR RHAS-RELATED"/>
    <property type="match status" value="1"/>
</dbReference>
<protein>
    <submittedName>
        <fullName evidence="6">AraC-type DNA-binding protein</fullName>
    </submittedName>
</protein>
<evidence type="ECO:0000313" key="6">
    <source>
        <dbReference type="EMBL" id="SEL61570.1"/>
    </source>
</evidence>
<proteinExistence type="predicted"/>
<accession>A0A1H7RMM0</accession>
<keyword evidence="7" id="KW-1185">Reference proteome</keyword>
<dbReference type="RefSeq" id="WP_074869931.1">
    <property type="nucleotide sequence ID" value="NZ_FOAS01000015.1"/>
</dbReference>
<dbReference type="Proteomes" id="UP000185766">
    <property type="component" value="Unassembled WGS sequence"/>
</dbReference>
<evidence type="ECO:0000256" key="1">
    <source>
        <dbReference type="ARBA" id="ARBA00023015"/>
    </source>
</evidence>
<dbReference type="InterPro" id="IPR050204">
    <property type="entry name" value="AraC_XylS_family_regulators"/>
</dbReference>
<sequence length="250" mass="27610">MPILSQRHYQQEVINHSHDHHQVVIGLTGALDFAMQGQARCVQAAQLMFVPEHTVHACHSQAGSQCLVVDLPAGPWLSAQLGSDASSQLIEQLALQPQRQLTLAQSQLCQWLSQHAVAETAQAEHGTALLMAQLLNTPPLRQSLPLAELSRFIDQHLAEPLSVADLAKRCHLSPAQLNRRFLQELGLTPMQFVRQRRLQQAVLWLRHSRWPISLIASKLGYQSDSAFSAAVRAATGSTPSQLRQASQLSE</sequence>
<dbReference type="EMBL" id="FOAS01000015">
    <property type="protein sequence ID" value="SEL61570.1"/>
    <property type="molecule type" value="Genomic_DNA"/>
</dbReference>
<dbReference type="GO" id="GO:0043565">
    <property type="term" value="F:sequence-specific DNA binding"/>
    <property type="evidence" value="ECO:0007669"/>
    <property type="project" value="InterPro"/>
</dbReference>
<dbReference type="GO" id="GO:0003700">
    <property type="term" value="F:DNA-binding transcription factor activity"/>
    <property type="evidence" value="ECO:0007669"/>
    <property type="project" value="InterPro"/>
</dbReference>
<dbReference type="Pfam" id="PF02311">
    <property type="entry name" value="AraC_binding"/>
    <property type="match status" value="1"/>
</dbReference>
<name>A0A1H7RMM0_9GAMM</name>
<dbReference type="InterPro" id="IPR014710">
    <property type="entry name" value="RmlC-like_jellyroll"/>
</dbReference>
<dbReference type="AlphaFoldDB" id="A0A1H7RMM0"/>
<dbReference type="InterPro" id="IPR011051">
    <property type="entry name" value="RmlC_Cupin_sf"/>
</dbReference>
<dbReference type="SUPFAM" id="SSF46689">
    <property type="entry name" value="Homeodomain-like"/>
    <property type="match status" value="2"/>
</dbReference>
<evidence type="ECO:0000259" key="5">
    <source>
        <dbReference type="PROSITE" id="PS01124"/>
    </source>
</evidence>
<dbReference type="InterPro" id="IPR018060">
    <property type="entry name" value="HTH_AraC"/>
</dbReference>
<dbReference type="PANTHER" id="PTHR46796:SF10">
    <property type="entry name" value="TRANSCRIPTIONAL ACTIVATOR FEAR"/>
    <property type="match status" value="1"/>
</dbReference>
<comment type="function">
    <text evidence="4">Regulatory protein of the TOL plasmid xyl operons. XylS activates the xylXYZLTEGFJQKIH operon required for the degradation of toluene, m-xylene and p-xylene.</text>
</comment>
<keyword evidence="1" id="KW-0805">Transcription regulation</keyword>
<evidence type="ECO:0000256" key="2">
    <source>
        <dbReference type="ARBA" id="ARBA00023125"/>
    </source>
</evidence>
<organism evidence="6 7">
    <name type="scientific">Atopomonas hussainii</name>
    <dbReference type="NCBI Taxonomy" id="1429083"/>
    <lineage>
        <taxon>Bacteria</taxon>
        <taxon>Pseudomonadati</taxon>
        <taxon>Pseudomonadota</taxon>
        <taxon>Gammaproteobacteria</taxon>
        <taxon>Pseudomonadales</taxon>
        <taxon>Pseudomonadaceae</taxon>
        <taxon>Atopomonas</taxon>
    </lineage>
</organism>
<keyword evidence="2 6" id="KW-0238">DNA-binding</keyword>
<dbReference type="PROSITE" id="PS01124">
    <property type="entry name" value="HTH_ARAC_FAMILY_2"/>
    <property type="match status" value="1"/>
</dbReference>